<dbReference type="GO" id="GO:0004586">
    <property type="term" value="F:ornithine decarboxylase activity"/>
    <property type="evidence" value="ECO:0007669"/>
    <property type="project" value="TreeGrafter"/>
</dbReference>
<dbReference type="SUPFAM" id="SSF51419">
    <property type="entry name" value="PLP-binding barrel"/>
    <property type="match status" value="1"/>
</dbReference>
<dbReference type="Pfam" id="PF02784">
    <property type="entry name" value="Orn_Arg_deC_N"/>
    <property type="match status" value="1"/>
</dbReference>
<dbReference type="Gene3D" id="3.20.20.10">
    <property type="entry name" value="Alanine racemase"/>
    <property type="match status" value="1"/>
</dbReference>
<comment type="caution">
    <text evidence="9">The sequence shown here is derived from an EMBL/GenBank/DDBJ whole genome shotgun (WGS) entry which is preliminary data.</text>
</comment>
<name>A0A834MPZ9_VESVU</name>
<dbReference type="EMBL" id="JACSEA010000025">
    <property type="protein sequence ID" value="KAF7378648.1"/>
    <property type="molecule type" value="Genomic_DNA"/>
</dbReference>
<evidence type="ECO:0000256" key="1">
    <source>
        <dbReference type="ARBA" id="ARBA00001933"/>
    </source>
</evidence>
<evidence type="ECO:0000256" key="4">
    <source>
        <dbReference type="ARBA" id="ARBA00023115"/>
    </source>
</evidence>
<dbReference type="InterPro" id="IPR022644">
    <property type="entry name" value="De-COase2_N"/>
</dbReference>
<sequence length="405" mass="45890">MEIYEDQIKEYDILKKIITTADQEDAFYILDLGIIIKKHLDWIKKMPRVVPYYAVKCNSNPMVIKLLAAMNANFDCASKQEIQDVMQLGILPDRIIFANPTKCPSHIKFAKNVGVDKMTVDGKLELFKIKKLFPEAKIIIRFRCDSKFVSADSVNLGIKFGCNPDDEAKKLIQLTKDLGLILYGFSFHVGSPCKEFNAYKHGIEICKELITFAKSIGCKDIKLIDIGGGFPGESGIEINELPCIINDAIKEIDPTIEIVSEPGRYYVTSAFTLAAYLHSKKTIWEENSPRHMYYINCGVYSGFVDELLNLHSRQPISLSNPASDKQYLSTICGPTCNSFDCIIKDVLLPEFHIGDWLVWSNMGSYTNSISFEFCGYMPLVVHPFIRKSQWQDFCAFTRCDINNGL</sequence>
<keyword evidence="5" id="KW-0456">Lyase</keyword>
<dbReference type="Proteomes" id="UP000614350">
    <property type="component" value="Unassembled WGS sequence"/>
</dbReference>
<keyword evidence="3 7" id="KW-0663">Pyridoxal phosphate</keyword>
<dbReference type="PANTHER" id="PTHR11482">
    <property type="entry name" value="ARGININE/DIAMINOPIMELATE/ORNITHINE DECARBOXYLASE"/>
    <property type="match status" value="1"/>
</dbReference>
<comment type="cofactor">
    <cofactor evidence="1 7">
        <name>pyridoxal 5'-phosphate</name>
        <dbReference type="ChEBI" id="CHEBI:597326"/>
    </cofactor>
</comment>
<comment type="function">
    <text evidence="6">Catalyzes the first and rate-limiting step of polyamine biosynthesis that converts ornithine into putrescine, which is the precursor for the polyamines, spermidine and spermine. Polyamines are essential for cell proliferation and are implicated in cellular processes, ranging from DNA replication to apoptosis.</text>
</comment>
<feature type="active site" description="Proton donor" evidence="7">
    <location>
        <position position="336"/>
    </location>
</feature>
<feature type="modified residue" description="N6-(pyridoxal phosphate)lysine" evidence="7">
    <location>
        <position position="56"/>
    </location>
</feature>
<evidence type="ECO:0000256" key="7">
    <source>
        <dbReference type="PIRSR" id="PIRSR600183-50"/>
    </source>
</evidence>
<dbReference type="PROSITE" id="PS00879">
    <property type="entry name" value="ODR_DC_2_2"/>
    <property type="match status" value="1"/>
</dbReference>
<dbReference type="Gene3D" id="2.40.37.10">
    <property type="entry name" value="Lyase, Ornithine Decarboxylase, Chain A, domain 1"/>
    <property type="match status" value="1"/>
</dbReference>
<accession>A0A834MPZ9</accession>
<dbReference type="InterPro" id="IPR009006">
    <property type="entry name" value="Ala_racemase/Decarboxylase_C"/>
</dbReference>
<dbReference type="PRINTS" id="PR01182">
    <property type="entry name" value="ORNDCRBXLASE"/>
</dbReference>
<dbReference type="FunFam" id="3.20.20.10:FF:000005">
    <property type="entry name" value="Ornithine decarboxylase"/>
    <property type="match status" value="1"/>
</dbReference>
<keyword evidence="10" id="KW-1185">Reference proteome</keyword>
<protein>
    <recommendedName>
        <fullName evidence="8">Orn/DAP/Arg decarboxylase 2 N-terminal domain-containing protein</fullName>
    </recommendedName>
</protein>
<dbReference type="InterPro" id="IPR002433">
    <property type="entry name" value="Orn_de-COase"/>
</dbReference>
<dbReference type="GO" id="GO:0005737">
    <property type="term" value="C:cytoplasm"/>
    <property type="evidence" value="ECO:0007669"/>
    <property type="project" value="TreeGrafter"/>
</dbReference>
<dbReference type="CDD" id="cd00622">
    <property type="entry name" value="PLPDE_III_ODC"/>
    <property type="match status" value="1"/>
</dbReference>
<dbReference type="AlphaFoldDB" id="A0A834MPZ9"/>
<dbReference type="GO" id="GO:0033387">
    <property type="term" value="P:putrescine biosynthetic process from arginine, via ornithine"/>
    <property type="evidence" value="ECO:0007669"/>
    <property type="project" value="TreeGrafter"/>
</dbReference>
<evidence type="ECO:0000256" key="6">
    <source>
        <dbReference type="ARBA" id="ARBA00037173"/>
    </source>
</evidence>
<evidence type="ECO:0000256" key="3">
    <source>
        <dbReference type="ARBA" id="ARBA00022898"/>
    </source>
</evidence>
<dbReference type="InterPro" id="IPR000183">
    <property type="entry name" value="Orn/DAP/Arg_de-COase"/>
</dbReference>
<comment type="similarity">
    <text evidence="2">Belongs to the Orn/Lys/Arg decarboxylase class-II family.</text>
</comment>
<dbReference type="PANTHER" id="PTHR11482:SF6">
    <property type="entry name" value="ORNITHINE DECARBOXYLASE 1-RELATED"/>
    <property type="match status" value="1"/>
</dbReference>
<dbReference type="SUPFAM" id="SSF50621">
    <property type="entry name" value="Alanine racemase C-terminal domain-like"/>
    <property type="match status" value="1"/>
</dbReference>
<feature type="domain" description="Orn/DAP/Arg decarboxylase 2 N-terminal" evidence="8">
    <location>
        <begin position="34"/>
        <end position="267"/>
    </location>
</feature>
<gene>
    <name evidence="9" type="ORF">HZH66_015435</name>
</gene>
<evidence type="ECO:0000259" key="8">
    <source>
        <dbReference type="Pfam" id="PF02784"/>
    </source>
</evidence>
<evidence type="ECO:0000256" key="5">
    <source>
        <dbReference type="ARBA" id="ARBA00023239"/>
    </source>
</evidence>
<evidence type="ECO:0000313" key="10">
    <source>
        <dbReference type="Proteomes" id="UP000614350"/>
    </source>
</evidence>
<evidence type="ECO:0000313" key="9">
    <source>
        <dbReference type="EMBL" id="KAF7378648.1"/>
    </source>
</evidence>
<evidence type="ECO:0000256" key="2">
    <source>
        <dbReference type="ARBA" id="ARBA00008872"/>
    </source>
</evidence>
<dbReference type="PRINTS" id="PR01179">
    <property type="entry name" value="ODADCRBXLASE"/>
</dbReference>
<dbReference type="InterPro" id="IPR029066">
    <property type="entry name" value="PLP-binding_barrel"/>
</dbReference>
<keyword evidence="4" id="KW-0620">Polyamine biosynthesis</keyword>
<dbReference type="InterPro" id="IPR022657">
    <property type="entry name" value="De-COase2_CS"/>
</dbReference>
<organism evidence="9 10">
    <name type="scientific">Vespula vulgaris</name>
    <name type="common">Yellow jacket</name>
    <name type="synonym">Wasp</name>
    <dbReference type="NCBI Taxonomy" id="7454"/>
    <lineage>
        <taxon>Eukaryota</taxon>
        <taxon>Metazoa</taxon>
        <taxon>Ecdysozoa</taxon>
        <taxon>Arthropoda</taxon>
        <taxon>Hexapoda</taxon>
        <taxon>Insecta</taxon>
        <taxon>Pterygota</taxon>
        <taxon>Neoptera</taxon>
        <taxon>Endopterygota</taxon>
        <taxon>Hymenoptera</taxon>
        <taxon>Apocrita</taxon>
        <taxon>Aculeata</taxon>
        <taxon>Vespoidea</taxon>
        <taxon>Vespidae</taxon>
        <taxon>Vespinae</taxon>
        <taxon>Vespula</taxon>
    </lineage>
</organism>
<proteinExistence type="inferred from homology"/>
<reference evidence="9" key="1">
    <citation type="journal article" date="2020" name="G3 (Bethesda)">
        <title>High-Quality Assemblies for Three Invasive Social Wasps from the &lt;i&gt;Vespula&lt;/i&gt; Genus.</title>
        <authorList>
            <person name="Harrop T.W.R."/>
            <person name="Guhlin J."/>
            <person name="McLaughlin G.M."/>
            <person name="Permina E."/>
            <person name="Stockwell P."/>
            <person name="Gilligan J."/>
            <person name="Le Lec M.F."/>
            <person name="Gruber M.A.M."/>
            <person name="Quinn O."/>
            <person name="Lovegrove M."/>
            <person name="Duncan E.J."/>
            <person name="Remnant E.J."/>
            <person name="Van Eeckhoven J."/>
            <person name="Graham B."/>
            <person name="Knapp R.A."/>
            <person name="Langford K.W."/>
            <person name="Kronenberg Z."/>
            <person name="Press M.O."/>
            <person name="Eacker S.M."/>
            <person name="Wilson-Rankin E.E."/>
            <person name="Purcell J."/>
            <person name="Lester P.J."/>
            <person name="Dearden P.K."/>
        </authorList>
    </citation>
    <scope>NUCLEOTIDE SEQUENCE</scope>
    <source>
        <strain evidence="9">Marl-1</strain>
    </source>
</reference>